<dbReference type="PRINTS" id="PR00062">
    <property type="entry name" value="RIBOSOMALL20"/>
</dbReference>
<organism evidence="10 13">
    <name type="scientific">Oenococcus sicerae</name>
    <dbReference type="NCBI Taxonomy" id="2203724"/>
    <lineage>
        <taxon>Bacteria</taxon>
        <taxon>Bacillati</taxon>
        <taxon>Bacillota</taxon>
        <taxon>Bacilli</taxon>
        <taxon>Lactobacillales</taxon>
        <taxon>Lactobacillaceae</taxon>
        <taxon>Oenococcus</taxon>
    </lineage>
</organism>
<dbReference type="Gene3D" id="1.10.720.30">
    <property type="entry name" value="SAP domain"/>
    <property type="match status" value="1"/>
</dbReference>
<dbReference type="InterPro" id="IPR036361">
    <property type="entry name" value="SAP_dom_sf"/>
</dbReference>
<keyword evidence="3 8" id="KW-0694">RNA-binding</keyword>
<dbReference type="EMBL" id="CP029684">
    <property type="protein sequence ID" value="QAS69141.1"/>
    <property type="molecule type" value="Genomic_DNA"/>
</dbReference>
<dbReference type="Pfam" id="PF00453">
    <property type="entry name" value="Ribosomal_L20"/>
    <property type="match status" value="1"/>
</dbReference>
<evidence type="ECO:0000256" key="2">
    <source>
        <dbReference type="ARBA" id="ARBA00022730"/>
    </source>
</evidence>
<keyword evidence="2 8" id="KW-0699">rRNA-binding</keyword>
<accession>A0AAJ1VMR2</accession>
<gene>
    <name evidence="8 11" type="primary">rplT</name>
    <name evidence="11" type="ORF">DLJ48_00670</name>
    <name evidence="10" type="ORF">EVC35_07685</name>
</gene>
<dbReference type="GO" id="GO:0006412">
    <property type="term" value="P:translation"/>
    <property type="evidence" value="ECO:0007669"/>
    <property type="project" value="InterPro"/>
</dbReference>
<name>A0AAJ1VMR2_9LACO</name>
<reference evidence="11 12" key="1">
    <citation type="journal article" date="2019" name="Syst. Appl. Microbiol.">
        <title>Oenococcus sicerae sp. nov., isolated from French cider.</title>
        <authorList>
            <person name="Cousin F.J."/>
            <person name="Le Guellec R."/>
            <person name="Chagnot C."/>
            <person name="Goux D."/>
            <person name="Dalmasso M."/>
            <person name="Laplace J.M."/>
            <person name="Cretenet M."/>
        </authorList>
    </citation>
    <scope>NUCLEOTIDE SEQUENCE [LARGE SCALE GENOMIC DNA]</scope>
    <source>
        <strain evidence="11 12">UCMA 15228</strain>
    </source>
</reference>
<dbReference type="Proteomes" id="UP001167919">
    <property type="component" value="Unassembled WGS sequence"/>
</dbReference>
<dbReference type="InterPro" id="IPR005813">
    <property type="entry name" value="Ribosomal_bL20"/>
</dbReference>
<dbReference type="InterPro" id="IPR035566">
    <property type="entry name" value="Ribosomal_protein_bL20_C"/>
</dbReference>
<evidence type="ECO:0000313" key="10">
    <source>
        <dbReference type="EMBL" id="MDN6900863.1"/>
    </source>
</evidence>
<evidence type="ECO:0000256" key="3">
    <source>
        <dbReference type="ARBA" id="ARBA00022884"/>
    </source>
</evidence>
<evidence type="ECO:0000256" key="7">
    <source>
        <dbReference type="ARBA" id="ARBA00035172"/>
    </source>
</evidence>
<dbReference type="Gene3D" id="6.10.160.10">
    <property type="match status" value="1"/>
</dbReference>
<evidence type="ECO:0000313" key="12">
    <source>
        <dbReference type="Proteomes" id="UP000286907"/>
    </source>
</evidence>
<proteinExistence type="inferred from homology"/>
<dbReference type="NCBIfam" id="TIGR01032">
    <property type="entry name" value="rplT_bact"/>
    <property type="match status" value="1"/>
</dbReference>
<dbReference type="PANTHER" id="PTHR10986">
    <property type="entry name" value="39S RIBOSOMAL PROTEIN L20"/>
    <property type="match status" value="1"/>
</dbReference>
<evidence type="ECO:0000256" key="4">
    <source>
        <dbReference type="ARBA" id="ARBA00022980"/>
    </source>
</evidence>
<keyword evidence="5 8" id="KW-0687">Ribonucleoprotein</keyword>
<dbReference type="GO" id="GO:0005840">
    <property type="term" value="C:ribosome"/>
    <property type="evidence" value="ECO:0007669"/>
    <property type="project" value="UniProtKB-KW"/>
</dbReference>
<comment type="similarity">
    <text evidence="1 8 9">Belongs to the bacterial ribosomal protein bL20 family.</text>
</comment>
<dbReference type="FunFam" id="1.10.1900.20:FF:000001">
    <property type="entry name" value="50S ribosomal protein L20"/>
    <property type="match status" value="1"/>
</dbReference>
<reference evidence="10" key="2">
    <citation type="submission" date="2019-01" db="EMBL/GenBank/DDBJ databases">
        <title>Oenococcus sicerae UCMA17102.</title>
        <authorList>
            <person name="Cousin F.J."/>
            <person name="Le Guellec R."/>
            <person name="Cretenet M."/>
        </authorList>
    </citation>
    <scope>NUCLEOTIDE SEQUENCE</scope>
    <source>
        <strain evidence="10">UCMA17102</strain>
    </source>
</reference>
<evidence type="ECO:0000256" key="5">
    <source>
        <dbReference type="ARBA" id="ARBA00023274"/>
    </source>
</evidence>
<dbReference type="Proteomes" id="UP000286907">
    <property type="component" value="Chromosome"/>
</dbReference>
<dbReference type="CDD" id="cd07026">
    <property type="entry name" value="Ribosomal_L20"/>
    <property type="match status" value="1"/>
</dbReference>
<keyword evidence="12" id="KW-1185">Reference proteome</keyword>
<evidence type="ECO:0000256" key="9">
    <source>
        <dbReference type="RuleBase" id="RU000560"/>
    </source>
</evidence>
<dbReference type="Gene3D" id="1.10.1900.20">
    <property type="entry name" value="Ribosomal protein L20"/>
    <property type="match status" value="1"/>
</dbReference>
<reference evidence="11" key="3">
    <citation type="submission" date="2020-01" db="EMBL/GenBank/DDBJ databases">
        <authorList>
            <person name="Cousin F.J."/>
            <person name="Le Guellec R."/>
            <person name="Cretenet M."/>
        </authorList>
    </citation>
    <scope>NUCLEOTIDE SEQUENCE</scope>
    <source>
        <strain evidence="11">UCMA 15228</strain>
    </source>
</reference>
<protein>
    <recommendedName>
        <fullName evidence="7 8">Large ribosomal subunit protein bL20</fullName>
    </recommendedName>
</protein>
<sequence length="197" mass="21898">MRVKGTNVTRIRRKKIIKLAKGYRGQRHINFKVAKQQVWKSYLYSYRDRKNVKRDYRKLWIARINAASRMNGISYSQLMHGLKLAGIDLNRKMLAELAITDFTTFSSLAEAAKKQVSAPLRKAPTLDNDVKIARVDNGGAKPLVLEPGKKTVAEPAVAVVEKPTAASTVAAIKAYLDANSIKYTASAKKADLLALVK</sequence>
<dbReference type="GO" id="GO:0003735">
    <property type="term" value="F:structural constituent of ribosome"/>
    <property type="evidence" value="ECO:0007669"/>
    <property type="project" value="InterPro"/>
</dbReference>
<evidence type="ECO:0000313" key="11">
    <source>
        <dbReference type="EMBL" id="QAS69141.1"/>
    </source>
</evidence>
<dbReference type="GO" id="GO:0000027">
    <property type="term" value="P:ribosomal large subunit assembly"/>
    <property type="evidence" value="ECO:0007669"/>
    <property type="project" value="UniProtKB-UniRule"/>
</dbReference>
<dbReference type="SUPFAM" id="SSF74731">
    <property type="entry name" value="Ribosomal protein L20"/>
    <property type="match status" value="1"/>
</dbReference>
<dbReference type="EMBL" id="SDWY01000004">
    <property type="protein sequence ID" value="MDN6900863.1"/>
    <property type="molecule type" value="Genomic_DNA"/>
</dbReference>
<evidence type="ECO:0000313" key="13">
    <source>
        <dbReference type="Proteomes" id="UP001167919"/>
    </source>
</evidence>
<dbReference type="GO" id="GO:1990904">
    <property type="term" value="C:ribonucleoprotein complex"/>
    <property type="evidence" value="ECO:0007669"/>
    <property type="project" value="UniProtKB-KW"/>
</dbReference>
<dbReference type="GO" id="GO:0019843">
    <property type="term" value="F:rRNA binding"/>
    <property type="evidence" value="ECO:0007669"/>
    <property type="project" value="UniProtKB-UniRule"/>
</dbReference>
<keyword evidence="4 8" id="KW-0689">Ribosomal protein</keyword>
<evidence type="ECO:0000256" key="8">
    <source>
        <dbReference type="HAMAP-Rule" id="MF_00382"/>
    </source>
</evidence>
<dbReference type="InterPro" id="IPR049946">
    <property type="entry name" value="RIBOSOMAL_L20_CS"/>
</dbReference>
<evidence type="ECO:0000256" key="1">
    <source>
        <dbReference type="ARBA" id="ARBA00007698"/>
    </source>
</evidence>
<comment type="function">
    <text evidence="6 8 9">Binds directly to 23S ribosomal RNA and is necessary for the in vitro assembly process of the 50S ribosomal subunit. It is not involved in the protein synthesizing functions of that subunit.</text>
</comment>
<dbReference type="PROSITE" id="PS00937">
    <property type="entry name" value="RIBOSOMAL_L20"/>
    <property type="match status" value="1"/>
</dbReference>
<dbReference type="AlphaFoldDB" id="A0AAJ1VMR2"/>
<evidence type="ECO:0000256" key="6">
    <source>
        <dbReference type="ARBA" id="ARBA00024775"/>
    </source>
</evidence>
<dbReference type="HAMAP" id="MF_00382">
    <property type="entry name" value="Ribosomal_bL20"/>
    <property type="match status" value="1"/>
</dbReference>